<reference evidence="2 3" key="1">
    <citation type="submission" date="2016-10" db="EMBL/GenBank/DDBJ databases">
        <title>Rhodobacter sp. LPB0142, isolated from sea water.</title>
        <authorList>
            <person name="Kim E."/>
            <person name="Yi H."/>
        </authorList>
    </citation>
    <scope>NUCLEOTIDE SEQUENCE [LARGE SCALE GENOMIC DNA]</scope>
    <source>
        <strain evidence="2 3">LPB0142</strain>
    </source>
</reference>
<keyword evidence="3" id="KW-1185">Reference proteome</keyword>
<dbReference type="AlphaFoldDB" id="A0A1D9MGK1"/>
<gene>
    <name evidence="2" type="ORF">LPB142_06290</name>
</gene>
<protein>
    <recommendedName>
        <fullName evidence="1">RNase NYN domain-containing protein</fullName>
    </recommendedName>
</protein>
<dbReference type="EMBL" id="CP017781">
    <property type="protein sequence ID" value="AOZ70923.1"/>
    <property type="molecule type" value="Genomic_DNA"/>
</dbReference>
<evidence type="ECO:0000313" key="3">
    <source>
        <dbReference type="Proteomes" id="UP000176562"/>
    </source>
</evidence>
<dbReference type="InterPro" id="IPR021869">
    <property type="entry name" value="RNase_Zc3h12_NYN"/>
</dbReference>
<dbReference type="Proteomes" id="UP000176562">
    <property type="component" value="Chromosome"/>
</dbReference>
<evidence type="ECO:0000259" key="1">
    <source>
        <dbReference type="Pfam" id="PF11977"/>
    </source>
</evidence>
<dbReference type="Pfam" id="PF11977">
    <property type="entry name" value="RNase_Zc3h12a"/>
    <property type="match status" value="1"/>
</dbReference>
<dbReference type="KEGG" id="rhp:LPB142_06290"/>
<dbReference type="STRING" id="1850250.LPB142_06290"/>
<feature type="domain" description="RNase NYN" evidence="1">
    <location>
        <begin position="19"/>
        <end position="122"/>
    </location>
</feature>
<name>A0A1D9MGK1_9RHOB</name>
<sequence length="149" mass="16721">MLVWGLLEAARRRGRAKSWVVLDGSNVMHWRDNSPRLETLREVIAACRKLGFETGVVFDANAGYKLFDRYVDDAEFARLLRLPVAQVLVVARGEPADPIILSAARDQGARIVTNDRYLDWHARFPEAAAPGHLIRGGYRAGALWLAPRE</sequence>
<proteinExistence type="predicted"/>
<organism evidence="2 3">
    <name type="scientific">Rhodobacter xanthinilyticus</name>
    <dbReference type="NCBI Taxonomy" id="1850250"/>
    <lineage>
        <taxon>Bacteria</taxon>
        <taxon>Pseudomonadati</taxon>
        <taxon>Pseudomonadota</taxon>
        <taxon>Alphaproteobacteria</taxon>
        <taxon>Rhodobacterales</taxon>
        <taxon>Rhodobacter group</taxon>
        <taxon>Rhodobacter</taxon>
    </lineage>
</organism>
<evidence type="ECO:0000313" key="2">
    <source>
        <dbReference type="EMBL" id="AOZ70923.1"/>
    </source>
</evidence>
<dbReference type="Gene3D" id="3.40.50.11980">
    <property type="match status" value="1"/>
</dbReference>
<accession>A0A1D9MGK1</accession>